<reference evidence="8" key="1">
    <citation type="journal article" date="2012" name="Proc. Natl. Acad. Sci. U.S.A.">
        <title>Comparative genomics of Ceriporiopsis subvermispora and Phanerochaete chrysosporium provide insight into selective ligninolysis.</title>
        <authorList>
            <person name="Fernandez-Fueyo E."/>
            <person name="Ruiz-Duenas F.J."/>
            <person name="Ferreira P."/>
            <person name="Floudas D."/>
            <person name="Hibbett D.S."/>
            <person name="Canessa P."/>
            <person name="Larrondo L.F."/>
            <person name="James T.Y."/>
            <person name="Seelenfreund D."/>
            <person name="Lobos S."/>
            <person name="Polanco R."/>
            <person name="Tello M."/>
            <person name="Honda Y."/>
            <person name="Watanabe T."/>
            <person name="Watanabe T."/>
            <person name="Ryu J.S."/>
            <person name="Kubicek C.P."/>
            <person name="Schmoll M."/>
            <person name="Gaskell J."/>
            <person name="Hammel K.E."/>
            <person name="St John F.J."/>
            <person name="Vanden Wymelenberg A."/>
            <person name="Sabat G."/>
            <person name="Splinter BonDurant S."/>
            <person name="Syed K."/>
            <person name="Yadav J.S."/>
            <person name="Doddapaneni H."/>
            <person name="Subramanian V."/>
            <person name="Lavin J.L."/>
            <person name="Oguiza J.A."/>
            <person name="Perez G."/>
            <person name="Pisabarro A.G."/>
            <person name="Ramirez L."/>
            <person name="Santoyo F."/>
            <person name="Master E."/>
            <person name="Coutinho P.M."/>
            <person name="Henrissat B."/>
            <person name="Lombard V."/>
            <person name="Magnuson J.K."/>
            <person name="Kuees U."/>
            <person name="Hori C."/>
            <person name="Igarashi K."/>
            <person name="Samejima M."/>
            <person name="Held B.W."/>
            <person name="Barry K.W."/>
            <person name="LaButti K.M."/>
            <person name="Lapidus A."/>
            <person name="Lindquist E.A."/>
            <person name="Lucas S.M."/>
            <person name="Riley R."/>
            <person name="Salamov A.A."/>
            <person name="Hoffmeister D."/>
            <person name="Schwenk D."/>
            <person name="Hadar Y."/>
            <person name="Yarden O."/>
            <person name="de Vries R.P."/>
            <person name="Wiebenga A."/>
            <person name="Stenlid J."/>
            <person name="Eastwood D."/>
            <person name="Grigoriev I.V."/>
            <person name="Berka R.M."/>
            <person name="Blanchette R.A."/>
            <person name="Kersten P."/>
            <person name="Martinez A.T."/>
            <person name="Vicuna R."/>
            <person name="Cullen D."/>
        </authorList>
    </citation>
    <scope>NUCLEOTIDE SEQUENCE [LARGE SCALE GENOMIC DNA]</scope>
    <source>
        <strain evidence="8">B</strain>
    </source>
</reference>
<feature type="compositionally biased region" description="Polar residues" evidence="7">
    <location>
        <begin position="45"/>
        <end position="64"/>
    </location>
</feature>
<protein>
    <submittedName>
        <fullName evidence="8">Glycosyltransferase family 49 protein</fullName>
    </submittedName>
</protein>
<dbReference type="Proteomes" id="UP000016930">
    <property type="component" value="Unassembled WGS sequence"/>
</dbReference>
<dbReference type="STRING" id="914234.M2Q8D2"/>
<evidence type="ECO:0000256" key="7">
    <source>
        <dbReference type="SAM" id="MobiDB-lite"/>
    </source>
</evidence>
<name>M2Q8D2_CERS8</name>
<accession>M2Q8D2</accession>
<keyword evidence="5" id="KW-0472">Membrane</keyword>
<evidence type="ECO:0000256" key="5">
    <source>
        <dbReference type="ARBA" id="ARBA00023136"/>
    </source>
</evidence>
<evidence type="ECO:0000313" key="9">
    <source>
        <dbReference type="Proteomes" id="UP000016930"/>
    </source>
</evidence>
<sequence>MLQWSLLTYTAVSVLYATQHVVLVPTTKFLFSLMVAPASVPNGRPSAQDNSIRTQGITQRSSEDYSTSALDNDILSDLNWPDGLSSDELLYWPSSTLSQALGMNHSDSTPILEETFLSKAFSQSMHPTRIIPFYYKASGTADIDDITITTLVTSNRFKVFKQLVENYQGPISVTVHIPFPLHVSSATLDANHPSIVALNNLHDLYHSSSYFSTYVDVHLALSPFAAAARAGSGKMHNSEPGEGEGGRQFNVWRNVARLFARTEFVLMLDVDFAVCTDWREAVRAALSATRADTGVRPTGHNQTLAIIDVADQLRKGEVALVVPAFEYVKQDDGVDQKTFPRSKQDLLRLTHGSPATVTSFHASWTPGHNSTDYVRYYSLPPDSGQVYKVTQYQSAYEPYVIMSKRVTWCDERFTGYGGNKAACLFEMYLSGVSFYVLADHFLIHQSHKYEEEARREERKYNRKLYADFKEEACLRYIERHAREGTLRTSAGIAVQDECRKIKNVARIANQLIGG</sequence>
<dbReference type="GO" id="GO:0035269">
    <property type="term" value="P:protein O-linked glycosylation via mannose"/>
    <property type="evidence" value="ECO:0007669"/>
    <property type="project" value="TreeGrafter"/>
</dbReference>
<keyword evidence="8" id="KW-0808">Transferase</keyword>
<dbReference type="OrthoDB" id="411524at2759"/>
<keyword evidence="9" id="KW-1185">Reference proteome</keyword>
<dbReference type="GO" id="GO:0016020">
    <property type="term" value="C:membrane"/>
    <property type="evidence" value="ECO:0007669"/>
    <property type="project" value="UniProtKB-SubCell"/>
</dbReference>
<dbReference type="EMBL" id="KB445807">
    <property type="protein sequence ID" value="EMD33108.1"/>
    <property type="molecule type" value="Genomic_DNA"/>
</dbReference>
<feature type="region of interest" description="Disordered" evidence="7">
    <location>
        <begin position="42"/>
        <end position="64"/>
    </location>
</feature>
<keyword evidence="3" id="KW-0735">Signal-anchor</keyword>
<organism evidence="8 9">
    <name type="scientific">Ceriporiopsis subvermispora (strain B)</name>
    <name type="common">White-rot fungus</name>
    <name type="synonym">Gelatoporia subvermispora</name>
    <dbReference type="NCBI Taxonomy" id="914234"/>
    <lineage>
        <taxon>Eukaryota</taxon>
        <taxon>Fungi</taxon>
        <taxon>Dikarya</taxon>
        <taxon>Basidiomycota</taxon>
        <taxon>Agaricomycotina</taxon>
        <taxon>Agaricomycetes</taxon>
        <taxon>Polyporales</taxon>
        <taxon>Gelatoporiaceae</taxon>
        <taxon>Gelatoporia</taxon>
    </lineage>
</organism>
<keyword evidence="2" id="KW-0812">Transmembrane</keyword>
<dbReference type="InterPro" id="IPR051292">
    <property type="entry name" value="Xyl/GlcA_transferase"/>
</dbReference>
<dbReference type="HOGENOM" id="CLU_034771_1_1_1"/>
<proteinExistence type="predicted"/>
<dbReference type="Pfam" id="PF13896">
    <property type="entry name" value="Glyco_transf_49"/>
    <property type="match status" value="1"/>
</dbReference>
<dbReference type="GO" id="GO:0042285">
    <property type="term" value="F:xylosyltransferase activity"/>
    <property type="evidence" value="ECO:0007669"/>
    <property type="project" value="TreeGrafter"/>
</dbReference>
<evidence type="ECO:0000256" key="6">
    <source>
        <dbReference type="ARBA" id="ARBA00023180"/>
    </source>
</evidence>
<evidence type="ECO:0000256" key="2">
    <source>
        <dbReference type="ARBA" id="ARBA00022692"/>
    </source>
</evidence>
<evidence type="ECO:0000256" key="4">
    <source>
        <dbReference type="ARBA" id="ARBA00022989"/>
    </source>
</evidence>
<keyword evidence="6" id="KW-0325">Glycoprotein</keyword>
<evidence type="ECO:0000256" key="3">
    <source>
        <dbReference type="ARBA" id="ARBA00022968"/>
    </source>
</evidence>
<dbReference type="PANTHER" id="PTHR12270">
    <property type="entry name" value="GLYCOSYLTRANSFERASE-RELATED"/>
    <property type="match status" value="1"/>
</dbReference>
<gene>
    <name evidence="8" type="ORF">CERSUDRAFT_98715</name>
</gene>
<keyword evidence="4" id="KW-1133">Transmembrane helix</keyword>
<evidence type="ECO:0000256" key="1">
    <source>
        <dbReference type="ARBA" id="ARBA00004606"/>
    </source>
</evidence>
<dbReference type="AlphaFoldDB" id="M2Q8D2"/>
<comment type="subcellular location">
    <subcellularLocation>
        <location evidence="1">Membrane</location>
        <topology evidence="1">Single-pass type II membrane protein</topology>
    </subcellularLocation>
</comment>
<dbReference type="PANTHER" id="PTHR12270:SF25">
    <property type="entry name" value="GLYCOSYLTRANSFERASE-LIKE PROTEIN LARGE"/>
    <property type="match status" value="1"/>
</dbReference>
<dbReference type="GO" id="GO:0015020">
    <property type="term" value="F:glucuronosyltransferase activity"/>
    <property type="evidence" value="ECO:0007669"/>
    <property type="project" value="TreeGrafter"/>
</dbReference>
<evidence type="ECO:0000313" key="8">
    <source>
        <dbReference type="EMBL" id="EMD33108.1"/>
    </source>
</evidence>